<dbReference type="InterPro" id="IPR053037">
    <property type="entry name" value="Pericyclase_pydY-like"/>
</dbReference>
<comment type="caution">
    <text evidence="1">The sequence shown here is derived from an EMBL/GenBank/DDBJ whole genome shotgun (WGS) entry which is preliminary data.</text>
</comment>
<sequence length="255" mass="28842">MGTGEGCHMEGHNCIPCWQIEHAQSMVPPIRFGENHIPHGIHMLRAMRSQDVRRDNVVTRTLLRLSTTMAVPAEFTILNITGKFSMNKTLTNGNDTDTILRLQGVGWFKRSVIAKSTITLYVKHYKDDAGVEHIDIDQGSGIPGTREERELNWQEREVNDSLFGPVVGKSRRVQASEVTEPFLATQWTADTFEHGLVESYVYSDTPRSGTTWIAHQTWGMEEIDGVRRYARHVKFIGPQGEVIETKLVYDYLGGL</sequence>
<evidence type="ECO:0000313" key="1">
    <source>
        <dbReference type="EMBL" id="CAK5264911.1"/>
    </source>
</evidence>
<organism evidence="1 2">
    <name type="scientific">Mycena citricolor</name>
    <dbReference type="NCBI Taxonomy" id="2018698"/>
    <lineage>
        <taxon>Eukaryota</taxon>
        <taxon>Fungi</taxon>
        <taxon>Dikarya</taxon>
        <taxon>Basidiomycota</taxon>
        <taxon>Agaricomycotina</taxon>
        <taxon>Agaricomycetes</taxon>
        <taxon>Agaricomycetidae</taxon>
        <taxon>Agaricales</taxon>
        <taxon>Marasmiineae</taxon>
        <taxon>Mycenaceae</taxon>
        <taxon>Mycena</taxon>
    </lineage>
</organism>
<dbReference type="PANTHER" id="PTHR38115:SF1">
    <property type="entry name" value="LIPOCALIN-LIKE DOMAIN-CONTAINING PROTEIN"/>
    <property type="match status" value="1"/>
</dbReference>
<dbReference type="PANTHER" id="PTHR38115">
    <property type="entry name" value="LIPOCALIN-LIKE DOMAIN-CONTAINING PROTEIN"/>
    <property type="match status" value="1"/>
</dbReference>
<name>A0AAD2JWF6_9AGAR</name>
<dbReference type="Proteomes" id="UP001295794">
    <property type="component" value="Unassembled WGS sequence"/>
</dbReference>
<proteinExistence type="predicted"/>
<dbReference type="AlphaFoldDB" id="A0AAD2JWF6"/>
<dbReference type="EMBL" id="CAVNYO010000074">
    <property type="protein sequence ID" value="CAK5264911.1"/>
    <property type="molecule type" value="Genomic_DNA"/>
</dbReference>
<accession>A0AAD2JWF6</accession>
<keyword evidence="2" id="KW-1185">Reference proteome</keyword>
<gene>
    <name evidence="1" type="ORF">MYCIT1_LOCUS5478</name>
</gene>
<reference evidence="1" key="1">
    <citation type="submission" date="2023-11" db="EMBL/GenBank/DDBJ databases">
        <authorList>
            <person name="De Vega J J."/>
            <person name="De Vega J J."/>
        </authorList>
    </citation>
    <scope>NUCLEOTIDE SEQUENCE</scope>
</reference>
<protein>
    <submittedName>
        <fullName evidence="1">Uncharacterized protein</fullName>
    </submittedName>
</protein>
<evidence type="ECO:0000313" key="2">
    <source>
        <dbReference type="Proteomes" id="UP001295794"/>
    </source>
</evidence>